<dbReference type="AlphaFoldDB" id="A0A0B1TQI7"/>
<keyword evidence="1" id="KW-1133">Transmembrane helix</keyword>
<name>A0A0B1TQI7_OESDE</name>
<keyword evidence="4" id="KW-1185">Reference proteome</keyword>
<dbReference type="EMBL" id="KN549204">
    <property type="protein sequence ID" value="KHJ99808.1"/>
    <property type="molecule type" value="Genomic_DNA"/>
</dbReference>
<reference evidence="3 4" key="1">
    <citation type="submission" date="2014-03" db="EMBL/GenBank/DDBJ databases">
        <title>Draft genome of the hookworm Oesophagostomum dentatum.</title>
        <authorList>
            <person name="Mitreva M."/>
        </authorList>
    </citation>
    <scope>NUCLEOTIDE SEQUENCE [LARGE SCALE GENOMIC DNA]</scope>
    <source>
        <strain evidence="3 4">OD-Hann</strain>
    </source>
</reference>
<evidence type="ECO:0000313" key="3">
    <source>
        <dbReference type="EMBL" id="KHJ99808.1"/>
    </source>
</evidence>
<protein>
    <recommendedName>
        <fullName evidence="2">Myotubularin phosphatase domain-containing protein</fullName>
    </recommendedName>
</protein>
<evidence type="ECO:0000313" key="4">
    <source>
        <dbReference type="Proteomes" id="UP000053660"/>
    </source>
</evidence>
<feature type="domain" description="Myotubularin phosphatase" evidence="2">
    <location>
        <begin position="130"/>
        <end position="173"/>
    </location>
</feature>
<accession>A0A0B1TQI7</accession>
<evidence type="ECO:0000259" key="2">
    <source>
        <dbReference type="PROSITE" id="PS51339"/>
    </source>
</evidence>
<dbReference type="OrthoDB" id="271628at2759"/>
<dbReference type="Proteomes" id="UP000053660">
    <property type="component" value="Unassembled WGS sequence"/>
</dbReference>
<feature type="transmembrane region" description="Helical" evidence="1">
    <location>
        <begin position="66"/>
        <end position="87"/>
    </location>
</feature>
<gene>
    <name evidence="3" type="ORF">OESDEN_00209</name>
</gene>
<keyword evidence="1" id="KW-0472">Membrane</keyword>
<evidence type="ECO:0000256" key="1">
    <source>
        <dbReference type="SAM" id="Phobius"/>
    </source>
</evidence>
<proteinExistence type="predicted"/>
<dbReference type="PROSITE" id="PS51339">
    <property type="entry name" value="PPASE_MYOTUBULARIN"/>
    <property type="match status" value="1"/>
</dbReference>
<sequence length="173" mass="19649">MELSDAIEIPRVNGVFMRKGPRPAQENFSVPSLQLLHRAVDRVLCEPLSKDQPSKGGVLVLKCKNFMIFIVIIHAIIVYCLFIQIIVFEVPNWEECSAAARSIETLSNINGCSHDYPFYYRCPFQVLDDGWKAFDSEEEFARLIVRCGDAFRISSVNEGFTVSLCIRLCLSHD</sequence>
<dbReference type="InterPro" id="IPR010569">
    <property type="entry name" value="Myotubularin-like_Pase_dom"/>
</dbReference>
<keyword evidence="1" id="KW-0812">Transmembrane</keyword>
<organism evidence="3 4">
    <name type="scientific">Oesophagostomum dentatum</name>
    <name type="common">Nodular worm</name>
    <dbReference type="NCBI Taxonomy" id="61180"/>
    <lineage>
        <taxon>Eukaryota</taxon>
        <taxon>Metazoa</taxon>
        <taxon>Ecdysozoa</taxon>
        <taxon>Nematoda</taxon>
        <taxon>Chromadorea</taxon>
        <taxon>Rhabditida</taxon>
        <taxon>Rhabditina</taxon>
        <taxon>Rhabditomorpha</taxon>
        <taxon>Strongyloidea</taxon>
        <taxon>Strongylidae</taxon>
        <taxon>Oesophagostomum</taxon>
    </lineage>
</organism>